<keyword evidence="1" id="KW-0472">Membrane</keyword>
<gene>
    <name evidence="3" type="ORF">ACFQ2N_04090</name>
</gene>
<protein>
    <submittedName>
        <fullName evidence="3">Ion channel</fullName>
    </submittedName>
</protein>
<feature type="transmembrane region" description="Helical" evidence="1">
    <location>
        <begin position="16"/>
        <end position="35"/>
    </location>
</feature>
<feature type="transmembrane region" description="Helical" evidence="1">
    <location>
        <begin position="195"/>
        <end position="220"/>
    </location>
</feature>
<sequence>MAAFAPLRWVVRIRRHPSALLLAVQLLGVMLYPVMEQAAAGRALFGAFGIVVLLLAVWVVKRSPALGWVAWCLALPAVLLSIAAALLGKPVLTAMSQALESLLYFYAAGSLTAYMLEDHEVTRDELYACGATFTLLAWAFAFAFSVCQIVNPGSFAATSELPQRTWMELLYLSFSLLSGVGLSDVVPVLPQARALAMLAQFAGVMYIALVVSRLIGLSVVRRGRGA</sequence>
<dbReference type="Gene3D" id="1.10.287.70">
    <property type="match status" value="1"/>
</dbReference>
<proteinExistence type="predicted"/>
<feature type="transmembrane region" description="Helical" evidence="1">
    <location>
        <begin position="169"/>
        <end position="189"/>
    </location>
</feature>
<dbReference type="Proteomes" id="UP001597033">
    <property type="component" value="Unassembled WGS sequence"/>
</dbReference>
<dbReference type="Pfam" id="PF07885">
    <property type="entry name" value="Ion_trans_2"/>
    <property type="match status" value="1"/>
</dbReference>
<keyword evidence="1" id="KW-0812">Transmembrane</keyword>
<evidence type="ECO:0000313" key="4">
    <source>
        <dbReference type="Proteomes" id="UP001597033"/>
    </source>
</evidence>
<reference evidence="4" key="1">
    <citation type="journal article" date="2019" name="Int. J. Syst. Evol. Microbiol.">
        <title>The Global Catalogue of Microorganisms (GCM) 10K type strain sequencing project: providing services to taxonomists for standard genome sequencing and annotation.</title>
        <authorList>
            <consortium name="The Broad Institute Genomics Platform"/>
            <consortium name="The Broad Institute Genome Sequencing Center for Infectious Disease"/>
            <person name="Wu L."/>
            <person name="Ma J."/>
        </authorList>
    </citation>
    <scope>NUCLEOTIDE SEQUENCE [LARGE SCALE GENOMIC DNA]</scope>
    <source>
        <strain evidence="4">CCUG 55854</strain>
    </source>
</reference>
<evidence type="ECO:0000256" key="1">
    <source>
        <dbReference type="SAM" id="Phobius"/>
    </source>
</evidence>
<dbReference type="EMBL" id="JBHTKN010000002">
    <property type="protein sequence ID" value="MFD1041529.1"/>
    <property type="molecule type" value="Genomic_DNA"/>
</dbReference>
<dbReference type="InterPro" id="IPR013099">
    <property type="entry name" value="K_chnl_dom"/>
</dbReference>
<accession>A0ABW3LWS3</accession>
<evidence type="ECO:0000259" key="2">
    <source>
        <dbReference type="Pfam" id="PF07885"/>
    </source>
</evidence>
<name>A0ABW3LWS3_9GAMM</name>
<feature type="transmembrane region" description="Helical" evidence="1">
    <location>
        <begin position="136"/>
        <end position="157"/>
    </location>
</feature>
<comment type="caution">
    <text evidence="3">The sequence shown here is derived from an EMBL/GenBank/DDBJ whole genome shotgun (WGS) entry which is preliminary data.</text>
</comment>
<keyword evidence="1" id="KW-1133">Transmembrane helix</keyword>
<evidence type="ECO:0000313" key="3">
    <source>
        <dbReference type="EMBL" id="MFD1041529.1"/>
    </source>
</evidence>
<keyword evidence="4" id="KW-1185">Reference proteome</keyword>
<feature type="domain" description="Potassium channel" evidence="2">
    <location>
        <begin position="139"/>
        <end position="214"/>
    </location>
</feature>
<organism evidence="3 4">
    <name type="scientific">Pseudoxanthomonas kaohsiungensis</name>
    <dbReference type="NCBI Taxonomy" id="283923"/>
    <lineage>
        <taxon>Bacteria</taxon>
        <taxon>Pseudomonadati</taxon>
        <taxon>Pseudomonadota</taxon>
        <taxon>Gammaproteobacteria</taxon>
        <taxon>Lysobacterales</taxon>
        <taxon>Lysobacteraceae</taxon>
        <taxon>Pseudoxanthomonas</taxon>
    </lineage>
</organism>
<feature type="transmembrane region" description="Helical" evidence="1">
    <location>
        <begin position="42"/>
        <end position="60"/>
    </location>
</feature>
<dbReference type="RefSeq" id="WP_162377629.1">
    <property type="nucleotide sequence ID" value="NZ_JBHTKN010000002.1"/>
</dbReference>
<dbReference type="SUPFAM" id="SSF81324">
    <property type="entry name" value="Voltage-gated potassium channels"/>
    <property type="match status" value="1"/>
</dbReference>
<feature type="transmembrane region" description="Helical" evidence="1">
    <location>
        <begin position="66"/>
        <end position="87"/>
    </location>
</feature>